<organism evidence="1">
    <name type="scientific">Desulfobacca acetoxidans</name>
    <dbReference type="NCBI Taxonomy" id="60893"/>
    <lineage>
        <taxon>Bacteria</taxon>
        <taxon>Pseudomonadati</taxon>
        <taxon>Thermodesulfobacteriota</taxon>
        <taxon>Desulfobaccia</taxon>
        <taxon>Desulfobaccales</taxon>
        <taxon>Desulfobaccaceae</taxon>
        <taxon>Desulfobacca</taxon>
    </lineage>
</organism>
<dbReference type="AlphaFoldDB" id="A0A7C3WIZ3"/>
<evidence type="ECO:0000313" key="1">
    <source>
        <dbReference type="EMBL" id="HGB14471.1"/>
    </source>
</evidence>
<accession>A0A7C3WIZ3</accession>
<protein>
    <submittedName>
        <fullName evidence="1">Uncharacterized protein</fullName>
    </submittedName>
</protein>
<dbReference type="EMBL" id="DTHB01000033">
    <property type="protein sequence ID" value="HGB14471.1"/>
    <property type="molecule type" value="Genomic_DNA"/>
</dbReference>
<gene>
    <name evidence="1" type="ORF">ENV62_04435</name>
</gene>
<sequence>MSPPTVNFPPLKERILILLDELKGEINNRRGLGTSDPEFADKLREINKKIDELSVKILRGGAILSRPAESRHPGFRIVFDSPGNSAKILPGAVDFHPELPPWAEGFFVEWIQGQRLREKGRETLRKTKIPGLETGMHPPRDMTLMLRVLELRGAVQEDDTLIEVTAIEPPLDTMAEMMEKSRKLVTEEMIKNGAPGGNPEKKRARVRKERRSWKFVIRNLVKDGLLPKEITPQALKRMLKVHYPEWPWDEV</sequence>
<proteinExistence type="predicted"/>
<name>A0A7C3WIZ3_9BACT</name>
<reference evidence="1" key="1">
    <citation type="journal article" date="2020" name="mSystems">
        <title>Genome- and Community-Level Interaction Insights into Carbon Utilization and Element Cycling Functions of Hydrothermarchaeota in Hydrothermal Sediment.</title>
        <authorList>
            <person name="Zhou Z."/>
            <person name="Liu Y."/>
            <person name="Xu W."/>
            <person name="Pan J."/>
            <person name="Luo Z.H."/>
            <person name="Li M."/>
        </authorList>
    </citation>
    <scope>NUCLEOTIDE SEQUENCE [LARGE SCALE GENOMIC DNA]</scope>
    <source>
        <strain evidence="1">SpSt-776</strain>
    </source>
</reference>
<comment type="caution">
    <text evidence="1">The sequence shown here is derived from an EMBL/GenBank/DDBJ whole genome shotgun (WGS) entry which is preliminary data.</text>
</comment>